<comment type="caution">
    <text evidence="2">The sequence shown here is derived from an EMBL/GenBank/DDBJ whole genome shotgun (WGS) entry which is preliminary data.</text>
</comment>
<organism evidence="2 3">
    <name type="scientific">Pseudomonas fulva</name>
    <dbReference type="NCBI Taxonomy" id="47880"/>
    <lineage>
        <taxon>Bacteria</taxon>
        <taxon>Pseudomonadati</taxon>
        <taxon>Pseudomonadota</taxon>
        <taxon>Gammaproteobacteria</taxon>
        <taxon>Pseudomonadales</taxon>
        <taxon>Pseudomonadaceae</taxon>
        <taxon>Pseudomonas</taxon>
    </lineage>
</organism>
<dbReference type="OrthoDB" id="9154618at2"/>
<evidence type="ECO:0000256" key="1">
    <source>
        <dbReference type="SAM" id="SignalP"/>
    </source>
</evidence>
<reference evidence="2 3" key="1">
    <citation type="submission" date="2014-12" db="EMBL/GenBank/DDBJ databases">
        <title>16Stimator: statistical estimation of ribosomal gene copy numbers from draft genome assemblies.</title>
        <authorList>
            <person name="Perisin M.A."/>
            <person name="Vetter M."/>
            <person name="Gilbert J.A."/>
            <person name="Bergelson J."/>
        </authorList>
    </citation>
    <scope>NUCLEOTIDE SEQUENCE [LARGE SCALE GENOMIC DNA]</scope>
    <source>
        <strain evidence="2 3">MEJ086</strain>
    </source>
</reference>
<dbReference type="RefSeq" id="WP_042552235.1">
    <property type="nucleotide sequence ID" value="NZ_JXQW01000004.1"/>
</dbReference>
<evidence type="ECO:0000313" key="3">
    <source>
        <dbReference type="Proteomes" id="UP000032068"/>
    </source>
</evidence>
<keyword evidence="1" id="KW-0732">Signal</keyword>
<feature type="signal peptide" evidence="1">
    <location>
        <begin position="1"/>
        <end position="21"/>
    </location>
</feature>
<name>A0A0D0L586_9PSED</name>
<sequence length="142" mass="15066">MRSIFAVLPLLALVGCSSYQADPDKVTAVPAERLLAYQTPVNGGGEVVVTRDLGLMGGGCYVAVLVDRKIAARIAVGEEARFQVPAGNRILGITADKQDETLCGKGRLNREVAVKVEAGGSEDLRIISQNRGGFDIQLSEPR</sequence>
<evidence type="ECO:0000313" key="2">
    <source>
        <dbReference type="EMBL" id="KIQ06098.1"/>
    </source>
</evidence>
<dbReference type="PROSITE" id="PS51257">
    <property type="entry name" value="PROKAR_LIPOPROTEIN"/>
    <property type="match status" value="1"/>
</dbReference>
<proteinExistence type="predicted"/>
<dbReference type="Proteomes" id="UP000032068">
    <property type="component" value="Unassembled WGS sequence"/>
</dbReference>
<feature type="chain" id="PRO_5002232540" evidence="1">
    <location>
        <begin position="22"/>
        <end position="142"/>
    </location>
</feature>
<dbReference type="EMBL" id="JXQW01000004">
    <property type="protein sequence ID" value="KIQ06098.1"/>
    <property type="molecule type" value="Genomic_DNA"/>
</dbReference>
<dbReference type="AlphaFoldDB" id="A0A0D0L586"/>
<protein>
    <submittedName>
        <fullName evidence="2">3-isopropylmalate dehydratase</fullName>
    </submittedName>
</protein>
<accession>A0A0D0L586</accession>
<gene>
    <name evidence="2" type="ORF">RU08_02600</name>
</gene>